<reference evidence="1 2" key="1">
    <citation type="journal article" date="2019" name="G3 (Bethesda)">
        <title>Sequencing of a Wild Apple (Malus baccata) Genome Unravels the Differences Between Cultivated and Wild Apple Species Regarding Disease Resistance and Cold Tolerance.</title>
        <authorList>
            <person name="Chen X."/>
        </authorList>
    </citation>
    <scope>NUCLEOTIDE SEQUENCE [LARGE SCALE GENOMIC DNA]</scope>
    <source>
        <strain evidence="2">cv. Shandingzi</strain>
        <tissue evidence="1">Leaves</tissue>
    </source>
</reference>
<dbReference type="EMBL" id="VIEB01000159">
    <property type="protein sequence ID" value="TQE03235.1"/>
    <property type="molecule type" value="Genomic_DNA"/>
</dbReference>
<accession>A0A540MWR7</accession>
<evidence type="ECO:0000313" key="1">
    <source>
        <dbReference type="EMBL" id="TQE03235.1"/>
    </source>
</evidence>
<dbReference type="Proteomes" id="UP000315295">
    <property type="component" value="Unassembled WGS sequence"/>
</dbReference>
<gene>
    <name evidence="1" type="ORF">C1H46_011136</name>
</gene>
<proteinExistence type="predicted"/>
<comment type="caution">
    <text evidence="1">The sequence shown here is derived from an EMBL/GenBank/DDBJ whole genome shotgun (WGS) entry which is preliminary data.</text>
</comment>
<organism evidence="1 2">
    <name type="scientific">Malus baccata</name>
    <name type="common">Siberian crab apple</name>
    <name type="synonym">Pyrus baccata</name>
    <dbReference type="NCBI Taxonomy" id="106549"/>
    <lineage>
        <taxon>Eukaryota</taxon>
        <taxon>Viridiplantae</taxon>
        <taxon>Streptophyta</taxon>
        <taxon>Embryophyta</taxon>
        <taxon>Tracheophyta</taxon>
        <taxon>Spermatophyta</taxon>
        <taxon>Magnoliopsida</taxon>
        <taxon>eudicotyledons</taxon>
        <taxon>Gunneridae</taxon>
        <taxon>Pentapetalae</taxon>
        <taxon>rosids</taxon>
        <taxon>fabids</taxon>
        <taxon>Rosales</taxon>
        <taxon>Rosaceae</taxon>
        <taxon>Amygdaloideae</taxon>
        <taxon>Maleae</taxon>
        <taxon>Malus</taxon>
    </lineage>
</organism>
<evidence type="ECO:0000313" key="2">
    <source>
        <dbReference type="Proteomes" id="UP000315295"/>
    </source>
</evidence>
<name>A0A540MWR7_MALBA</name>
<sequence length="89" mass="9703">MEEWAIPMSKAGMLSTKKIEVEVSLSSRALSISNLGRELSSGVLTLNSVANLTGKVELMFIMKKKKSSTMDCTIAFDLSSKTLKSLQCK</sequence>
<dbReference type="AlphaFoldDB" id="A0A540MWR7"/>
<protein>
    <recommendedName>
        <fullName evidence="3">Late embryogenesis abundant protein LEA-2 subgroup domain-containing protein</fullName>
    </recommendedName>
</protein>
<evidence type="ECO:0008006" key="3">
    <source>
        <dbReference type="Google" id="ProtNLM"/>
    </source>
</evidence>
<keyword evidence="2" id="KW-1185">Reference proteome</keyword>